<dbReference type="InterPro" id="IPR011527">
    <property type="entry name" value="ABC1_TM_dom"/>
</dbReference>
<gene>
    <name evidence="12" type="ORF">ENS64_14965</name>
</gene>
<feature type="transmembrane region" description="Helical" evidence="9">
    <location>
        <begin position="67"/>
        <end position="95"/>
    </location>
</feature>
<dbReference type="CDD" id="cd07346">
    <property type="entry name" value="ABC_6TM_exporters"/>
    <property type="match status" value="1"/>
</dbReference>
<feature type="domain" description="ABC transmembrane type-1" evidence="11">
    <location>
        <begin position="65"/>
        <end position="316"/>
    </location>
</feature>
<dbReference type="InterPro" id="IPR027417">
    <property type="entry name" value="P-loop_NTPase"/>
</dbReference>
<keyword evidence="3" id="KW-1003">Cell membrane</keyword>
<dbReference type="PANTHER" id="PTHR24221">
    <property type="entry name" value="ATP-BINDING CASSETTE SUB-FAMILY B"/>
    <property type="match status" value="1"/>
</dbReference>
<dbReference type="AlphaFoldDB" id="A0A7C4QQW5"/>
<evidence type="ECO:0000256" key="9">
    <source>
        <dbReference type="SAM" id="Phobius"/>
    </source>
</evidence>
<dbReference type="InterPro" id="IPR003593">
    <property type="entry name" value="AAA+_ATPase"/>
</dbReference>
<comment type="subcellular location">
    <subcellularLocation>
        <location evidence="1">Cell membrane</location>
        <topology evidence="1">Multi-pass membrane protein</topology>
    </subcellularLocation>
</comment>
<dbReference type="GO" id="GO:0034040">
    <property type="term" value="F:ATPase-coupled lipid transmembrane transporter activity"/>
    <property type="evidence" value="ECO:0007669"/>
    <property type="project" value="TreeGrafter"/>
</dbReference>
<dbReference type="GO" id="GO:0005524">
    <property type="term" value="F:ATP binding"/>
    <property type="evidence" value="ECO:0007669"/>
    <property type="project" value="UniProtKB-KW"/>
</dbReference>
<dbReference type="Gene3D" id="3.40.50.300">
    <property type="entry name" value="P-loop containing nucleotide triphosphate hydrolases"/>
    <property type="match status" value="1"/>
</dbReference>
<dbReference type="SUPFAM" id="SSF52540">
    <property type="entry name" value="P-loop containing nucleoside triphosphate hydrolases"/>
    <property type="match status" value="1"/>
</dbReference>
<evidence type="ECO:0000256" key="4">
    <source>
        <dbReference type="ARBA" id="ARBA00022692"/>
    </source>
</evidence>
<feature type="domain" description="ABC transporter" evidence="10">
    <location>
        <begin position="350"/>
        <end position="584"/>
    </location>
</feature>
<evidence type="ECO:0000313" key="12">
    <source>
        <dbReference type="EMBL" id="HGT40544.1"/>
    </source>
</evidence>
<evidence type="ECO:0000256" key="1">
    <source>
        <dbReference type="ARBA" id="ARBA00004651"/>
    </source>
</evidence>
<dbReference type="GO" id="GO:0016887">
    <property type="term" value="F:ATP hydrolysis activity"/>
    <property type="evidence" value="ECO:0007669"/>
    <property type="project" value="InterPro"/>
</dbReference>
<dbReference type="InterPro" id="IPR039421">
    <property type="entry name" value="Type_1_exporter"/>
</dbReference>
<dbReference type="Pfam" id="PF00664">
    <property type="entry name" value="ABC_membrane"/>
    <property type="match status" value="1"/>
</dbReference>
<dbReference type="PROSITE" id="PS50929">
    <property type="entry name" value="ABC_TM1F"/>
    <property type="match status" value="1"/>
</dbReference>
<feature type="transmembrane region" description="Helical" evidence="9">
    <location>
        <begin position="147"/>
        <end position="164"/>
    </location>
</feature>
<dbReference type="GO" id="GO:0005886">
    <property type="term" value="C:plasma membrane"/>
    <property type="evidence" value="ECO:0007669"/>
    <property type="project" value="UniProtKB-SubCell"/>
</dbReference>
<keyword evidence="6 12" id="KW-0067">ATP-binding</keyword>
<evidence type="ECO:0000256" key="6">
    <source>
        <dbReference type="ARBA" id="ARBA00022840"/>
    </source>
</evidence>
<keyword evidence="8 9" id="KW-0472">Membrane</keyword>
<dbReference type="FunFam" id="3.40.50.300:FF:000221">
    <property type="entry name" value="Multidrug ABC transporter ATP-binding protein"/>
    <property type="match status" value="1"/>
</dbReference>
<dbReference type="Gene3D" id="1.20.1560.10">
    <property type="entry name" value="ABC transporter type 1, transmembrane domain"/>
    <property type="match status" value="1"/>
</dbReference>
<keyword evidence="2" id="KW-0813">Transport</keyword>
<organism evidence="12">
    <name type="scientific">Schlesneria paludicola</name>
    <dbReference type="NCBI Taxonomy" id="360056"/>
    <lineage>
        <taxon>Bacteria</taxon>
        <taxon>Pseudomonadati</taxon>
        <taxon>Planctomycetota</taxon>
        <taxon>Planctomycetia</taxon>
        <taxon>Planctomycetales</taxon>
        <taxon>Planctomycetaceae</taxon>
        <taxon>Schlesneria</taxon>
    </lineage>
</organism>
<evidence type="ECO:0000256" key="7">
    <source>
        <dbReference type="ARBA" id="ARBA00022989"/>
    </source>
</evidence>
<dbReference type="PROSITE" id="PS00211">
    <property type="entry name" value="ABC_TRANSPORTER_1"/>
    <property type="match status" value="1"/>
</dbReference>
<accession>A0A7C4QQW5</accession>
<protein>
    <submittedName>
        <fullName evidence="12">ABC transporter ATP-binding protein</fullName>
    </submittedName>
</protein>
<name>A0A7C4QQW5_9PLAN</name>
<reference evidence="12" key="1">
    <citation type="journal article" date="2020" name="mSystems">
        <title>Genome- and Community-Level Interaction Insights into Carbon Utilization and Element Cycling Functions of Hydrothermarchaeota in Hydrothermal Sediment.</title>
        <authorList>
            <person name="Zhou Z."/>
            <person name="Liu Y."/>
            <person name="Xu W."/>
            <person name="Pan J."/>
            <person name="Luo Z.H."/>
            <person name="Li M."/>
        </authorList>
    </citation>
    <scope>NUCLEOTIDE SEQUENCE [LARGE SCALE GENOMIC DNA]</scope>
    <source>
        <strain evidence="12">SpSt-508</strain>
    </source>
</reference>
<dbReference type="InterPro" id="IPR036640">
    <property type="entry name" value="ABC1_TM_sf"/>
</dbReference>
<dbReference type="SUPFAM" id="SSF90123">
    <property type="entry name" value="ABC transporter transmembrane region"/>
    <property type="match status" value="1"/>
</dbReference>
<keyword evidence="7 9" id="KW-1133">Transmembrane helix</keyword>
<dbReference type="GO" id="GO:0140359">
    <property type="term" value="F:ABC-type transporter activity"/>
    <property type="evidence" value="ECO:0007669"/>
    <property type="project" value="InterPro"/>
</dbReference>
<keyword evidence="5" id="KW-0547">Nucleotide-binding</keyword>
<evidence type="ECO:0000259" key="11">
    <source>
        <dbReference type="PROSITE" id="PS50929"/>
    </source>
</evidence>
<evidence type="ECO:0000256" key="3">
    <source>
        <dbReference type="ARBA" id="ARBA00022475"/>
    </source>
</evidence>
<feature type="transmembrane region" description="Helical" evidence="9">
    <location>
        <begin position="170"/>
        <end position="190"/>
    </location>
</feature>
<dbReference type="PANTHER" id="PTHR24221:SF646">
    <property type="entry name" value="HAEMOLYSIN SECRETION ATP-BINDING PROTEIN"/>
    <property type="match status" value="1"/>
</dbReference>
<sequence>MVALAWRYRWLSLRVLLLNMALIALNLGGLSSAGLGIDVLRHELLPDAPPAAWPGGWMPPSTWSPRATLAFVAFLVLLFAAVTALLKFVAAVASAELSQQMVIRLRADVYDKLQRLSFRFFDAHDSSSLIGRVAADVQAVRSFVDGVVLKVLTVGLTLAVYMAYMLSLHVALTLACVATSPLLWWGAVWFSRRMRPLYLRGGELGDRLIAALVESVQGMAVIKGFGREPEAMARFAAANSALRQQRRGIFWNLSLYQPAMGFLTQINQLVLIGYGGYLVIRGDFPLGAGLFVFANLIHEFAAQVGQIVNIANSIQASLAAAERVFEVLDAPIEIADSPAARPLPRAAGWIRLDSVSFAYHPGRPVLQDVSLEIAPGERIGIIGETGAGKSTLLALIARFYDVDAGAVFVDGCDVRHLRLHDLRRNIGIVFQEPFLFSNTVAANIAFGRPDAPLEEIERAARQAAAHEFISDLPQGYENLVGEHGVNLSGGQRQRLAIARALLLDPPILLLDDATAAVDPETEHEIQSAIQQAQQGRTTVLVSSRVSALEHADRIYVLQRGRIVESGSPRQLWERRGEYWRLARQQLCEDFAIPATEP</sequence>
<evidence type="ECO:0000256" key="8">
    <source>
        <dbReference type="ARBA" id="ARBA00023136"/>
    </source>
</evidence>
<dbReference type="Pfam" id="PF00005">
    <property type="entry name" value="ABC_tran"/>
    <property type="match status" value="1"/>
</dbReference>
<dbReference type="InterPro" id="IPR017871">
    <property type="entry name" value="ABC_transporter-like_CS"/>
</dbReference>
<evidence type="ECO:0000259" key="10">
    <source>
        <dbReference type="PROSITE" id="PS50893"/>
    </source>
</evidence>
<evidence type="ECO:0000256" key="5">
    <source>
        <dbReference type="ARBA" id="ARBA00022741"/>
    </source>
</evidence>
<dbReference type="SMART" id="SM00382">
    <property type="entry name" value="AAA"/>
    <property type="match status" value="1"/>
</dbReference>
<evidence type="ECO:0000256" key="2">
    <source>
        <dbReference type="ARBA" id="ARBA00022448"/>
    </source>
</evidence>
<comment type="caution">
    <text evidence="12">The sequence shown here is derived from an EMBL/GenBank/DDBJ whole genome shotgun (WGS) entry which is preliminary data.</text>
</comment>
<proteinExistence type="predicted"/>
<dbReference type="EMBL" id="DSVQ01000018">
    <property type="protein sequence ID" value="HGT40544.1"/>
    <property type="molecule type" value="Genomic_DNA"/>
</dbReference>
<dbReference type="PROSITE" id="PS50893">
    <property type="entry name" value="ABC_TRANSPORTER_2"/>
    <property type="match status" value="1"/>
</dbReference>
<dbReference type="InterPro" id="IPR003439">
    <property type="entry name" value="ABC_transporter-like_ATP-bd"/>
</dbReference>
<keyword evidence="4 9" id="KW-0812">Transmembrane</keyword>